<sequence>MATNFEFSSEESDELPPGHIQRSVRPSLLHRLQPSPECSPKQRPAIRRTRQAVTQPQIKTLLYKDWTRPRLLKHTPSSTSSV</sequence>
<evidence type="ECO:0000313" key="3">
    <source>
        <dbReference type="Proteomes" id="UP001230051"/>
    </source>
</evidence>
<keyword evidence="3" id="KW-1185">Reference proteome</keyword>
<organism evidence="2 3">
    <name type="scientific">Acipenser oxyrinchus oxyrinchus</name>
    <dbReference type="NCBI Taxonomy" id="40147"/>
    <lineage>
        <taxon>Eukaryota</taxon>
        <taxon>Metazoa</taxon>
        <taxon>Chordata</taxon>
        <taxon>Craniata</taxon>
        <taxon>Vertebrata</taxon>
        <taxon>Euteleostomi</taxon>
        <taxon>Actinopterygii</taxon>
        <taxon>Chondrostei</taxon>
        <taxon>Acipenseriformes</taxon>
        <taxon>Acipenseridae</taxon>
        <taxon>Acipenser</taxon>
    </lineage>
</organism>
<dbReference type="Proteomes" id="UP001230051">
    <property type="component" value="Unassembled WGS sequence"/>
</dbReference>
<evidence type="ECO:0000256" key="1">
    <source>
        <dbReference type="SAM" id="MobiDB-lite"/>
    </source>
</evidence>
<protein>
    <submittedName>
        <fullName evidence="2">Uncharacterized protein</fullName>
    </submittedName>
</protein>
<reference evidence="2" key="1">
    <citation type="submission" date="2022-02" db="EMBL/GenBank/DDBJ databases">
        <title>Atlantic sturgeon de novo genome assembly.</title>
        <authorList>
            <person name="Stock M."/>
            <person name="Klopp C."/>
            <person name="Guiguen Y."/>
            <person name="Cabau C."/>
            <person name="Parinello H."/>
            <person name="Santidrian Yebra-Pimentel E."/>
            <person name="Kuhl H."/>
            <person name="Dirks R.P."/>
            <person name="Guessner J."/>
            <person name="Wuertz S."/>
            <person name="Du K."/>
            <person name="Schartl M."/>
        </authorList>
    </citation>
    <scope>NUCLEOTIDE SEQUENCE</scope>
    <source>
        <strain evidence="2">STURGEONOMICS-FGT-2020</strain>
        <tissue evidence="2">Whole blood</tissue>
    </source>
</reference>
<accession>A0AAD8LP51</accession>
<dbReference type="AlphaFoldDB" id="A0AAD8LP51"/>
<feature type="region of interest" description="Disordered" evidence="1">
    <location>
        <begin position="1"/>
        <end position="53"/>
    </location>
</feature>
<proteinExistence type="predicted"/>
<name>A0AAD8LP51_ACIOX</name>
<evidence type="ECO:0000313" key="2">
    <source>
        <dbReference type="EMBL" id="KAK1172510.1"/>
    </source>
</evidence>
<gene>
    <name evidence="2" type="ORF">AOXY_G5108</name>
</gene>
<dbReference type="EMBL" id="JAGXEW010000004">
    <property type="protein sequence ID" value="KAK1172510.1"/>
    <property type="molecule type" value="Genomic_DNA"/>
</dbReference>
<comment type="caution">
    <text evidence="2">The sequence shown here is derived from an EMBL/GenBank/DDBJ whole genome shotgun (WGS) entry which is preliminary data.</text>
</comment>